<dbReference type="GO" id="GO:0005886">
    <property type="term" value="C:plasma membrane"/>
    <property type="evidence" value="ECO:0007669"/>
    <property type="project" value="TreeGrafter"/>
</dbReference>
<evidence type="ECO:0000259" key="2">
    <source>
        <dbReference type="SMART" id="SM01017"/>
    </source>
</evidence>
<reference evidence="3" key="3">
    <citation type="submission" date="2025-09" db="UniProtKB">
        <authorList>
            <consortium name="Ensembl"/>
        </authorList>
    </citation>
    <scope>IDENTIFICATION</scope>
</reference>
<dbReference type="InterPro" id="IPR014756">
    <property type="entry name" value="Ig_E-set"/>
</dbReference>
<keyword evidence="4" id="KW-1185">Reference proteome</keyword>
<dbReference type="GeneTree" id="ENSGT00940000164012"/>
<dbReference type="InterPro" id="IPR050357">
    <property type="entry name" value="Arrestin_domain-protein"/>
</dbReference>
<sequence length="294" mass="33232">IIKVTYNSINEKNSFTHGDWISGQVTVDVAKDCQIDSLFVKIKAKADVFWTERLFNRTHVYTAKEKYLTSPFLYTFADSSVVAPGCHVYPFAIQIPYINLPSSFRGSYGKIVHVLQASLGRSMRVTKKDSAYFNFVSRTDLNAPWLMTPQHGSKDKKMKVFSSGTVSMDVNIEKTGFLQGEGIKVFANIQNNSSREIKPKYCLYTEHIFVAGGEKTVNNYDVFKEVGEPIAPSTEQKVTRVITIPNTVEPSLLNSNLIKVEYGLKVSSSPYVISIKCLKYAERKLVIKNRQIWL</sequence>
<organism evidence="3 4">
    <name type="scientific">Anabas testudineus</name>
    <name type="common">Climbing perch</name>
    <name type="synonym">Anthias testudineus</name>
    <dbReference type="NCBI Taxonomy" id="64144"/>
    <lineage>
        <taxon>Eukaryota</taxon>
        <taxon>Metazoa</taxon>
        <taxon>Chordata</taxon>
        <taxon>Craniata</taxon>
        <taxon>Vertebrata</taxon>
        <taxon>Euteleostomi</taxon>
        <taxon>Actinopterygii</taxon>
        <taxon>Neopterygii</taxon>
        <taxon>Teleostei</taxon>
        <taxon>Neoteleostei</taxon>
        <taxon>Acanthomorphata</taxon>
        <taxon>Anabantaria</taxon>
        <taxon>Anabantiformes</taxon>
        <taxon>Anabantoidei</taxon>
        <taxon>Anabantidae</taxon>
        <taxon>Anabas</taxon>
    </lineage>
</organism>
<dbReference type="Pfam" id="PF02752">
    <property type="entry name" value="Arrestin_C"/>
    <property type="match status" value="1"/>
</dbReference>
<dbReference type="GO" id="GO:0015031">
    <property type="term" value="P:protein transport"/>
    <property type="evidence" value="ECO:0007669"/>
    <property type="project" value="TreeGrafter"/>
</dbReference>
<protein>
    <recommendedName>
        <fullName evidence="2">Arrestin C-terminal-like domain-containing protein</fullName>
    </recommendedName>
</protein>
<dbReference type="OMA" id="MYPPLNE"/>
<dbReference type="InParanoid" id="A0A3Q1IQ22"/>
<dbReference type="AlphaFoldDB" id="A0A3Q1IQ22"/>
<reference evidence="3" key="1">
    <citation type="submission" date="2021-04" db="EMBL/GenBank/DDBJ databases">
        <authorList>
            <consortium name="Wellcome Sanger Institute Data Sharing"/>
        </authorList>
    </citation>
    <scope>NUCLEOTIDE SEQUENCE [LARGE SCALE GENOMIC DNA]</scope>
</reference>
<dbReference type="OrthoDB" id="2333384at2759"/>
<dbReference type="Gene3D" id="2.60.40.640">
    <property type="match status" value="2"/>
</dbReference>
<accession>A0A3Q1IQ22</accession>
<feature type="domain" description="Arrestin C-terminal-like" evidence="2">
    <location>
        <begin position="162"/>
        <end position="277"/>
    </location>
</feature>
<dbReference type="GO" id="GO:0005737">
    <property type="term" value="C:cytoplasm"/>
    <property type="evidence" value="ECO:0007669"/>
    <property type="project" value="TreeGrafter"/>
</dbReference>
<dbReference type="InterPro" id="IPR014752">
    <property type="entry name" value="Arrestin-like_C"/>
</dbReference>
<dbReference type="Pfam" id="PF00339">
    <property type="entry name" value="Arrestin_N"/>
    <property type="match status" value="1"/>
</dbReference>
<comment type="similarity">
    <text evidence="1">Belongs to the arrestin family.</text>
</comment>
<dbReference type="STRING" id="64144.ENSATEP00000006056"/>
<evidence type="ECO:0000313" key="3">
    <source>
        <dbReference type="Ensembl" id="ENSATEP00000006056.1"/>
    </source>
</evidence>
<evidence type="ECO:0000256" key="1">
    <source>
        <dbReference type="ARBA" id="ARBA00005298"/>
    </source>
</evidence>
<dbReference type="PANTHER" id="PTHR11188:SF135">
    <property type="entry name" value="ARRESTIN DOMAIN CONTAINING 3-LIKE-RELATED"/>
    <property type="match status" value="1"/>
</dbReference>
<name>A0A3Q1IQ22_ANATE</name>
<reference evidence="3" key="2">
    <citation type="submission" date="2025-08" db="UniProtKB">
        <authorList>
            <consortium name="Ensembl"/>
        </authorList>
    </citation>
    <scope>IDENTIFICATION</scope>
</reference>
<dbReference type="SMART" id="SM01017">
    <property type="entry name" value="Arrestin_C"/>
    <property type="match status" value="1"/>
</dbReference>
<dbReference type="Proteomes" id="UP000265040">
    <property type="component" value="Chromosome 9"/>
</dbReference>
<dbReference type="PANTHER" id="PTHR11188">
    <property type="entry name" value="ARRESTIN DOMAIN CONTAINING PROTEIN"/>
    <property type="match status" value="1"/>
</dbReference>
<evidence type="ECO:0000313" key="4">
    <source>
        <dbReference type="Proteomes" id="UP000265040"/>
    </source>
</evidence>
<dbReference type="Ensembl" id="ENSATET00000006156.2">
    <property type="protein sequence ID" value="ENSATEP00000006056.1"/>
    <property type="gene ID" value="ENSATEG00000004259.2"/>
</dbReference>
<dbReference type="SUPFAM" id="SSF81296">
    <property type="entry name" value="E set domains"/>
    <property type="match status" value="2"/>
</dbReference>
<dbReference type="InterPro" id="IPR011022">
    <property type="entry name" value="Arrestin_C-like"/>
</dbReference>
<proteinExistence type="inferred from homology"/>
<dbReference type="GO" id="GO:0007399">
    <property type="term" value="P:nervous system development"/>
    <property type="evidence" value="ECO:0007669"/>
    <property type="project" value="UniProtKB-ARBA"/>
</dbReference>
<dbReference type="InterPro" id="IPR011021">
    <property type="entry name" value="Arrestin-like_N"/>
</dbReference>